<accession>A0A6N2VM28</accession>
<evidence type="ECO:0000313" key="1">
    <source>
        <dbReference type="EMBL" id="VYT28066.1"/>
    </source>
</evidence>
<reference evidence="1" key="1">
    <citation type="submission" date="2019-11" db="EMBL/GenBank/DDBJ databases">
        <authorList>
            <person name="Feng L."/>
        </authorList>
    </citation>
    <scope>NUCLEOTIDE SEQUENCE</scope>
    <source>
        <strain evidence="1">CnexileLFYP112</strain>
    </source>
</reference>
<gene>
    <name evidence="1" type="ORF">CNLFYP112_02627</name>
</gene>
<dbReference type="AlphaFoldDB" id="A0A6N2VM28"/>
<name>A0A6N2VM28_9FIRM</name>
<sequence>MKNELDTINPIQSLANIEYYPAIQDVNLPMGKTTKIPLNQINNLGIAFQPLTTVIQTAINGTGGSGIYFVNTHGKSMFQKAGSSEFIGSLQSASGQVGEGQATMTTLACDPTMLFMAMALMNIEKKLDKIQEIQQELLEFLAIKETAKLKGNLNTLTDILNNYKFNWTNEKYKTNKHILVQDIRKESEQNILLYRDLIAKKHITSSLLHSDQEVGRKLKKLESLFKDYQLALYLYAFSTFLEVLLLENFDPQYLNSTSRRIEEYSLKYRELYTQTYNLLERSSNTSIQSGLLSGISATSKIMGKAIAKVPVISKSQIDENLIEAGKKLELHTSNRTIKTLDKFVDVQNTVVTPFIENIKTINILHNTATEYLFDKENLYICQHTE</sequence>
<proteinExistence type="predicted"/>
<organism evidence="1">
    <name type="scientific">[Clostridium] nexile</name>
    <dbReference type="NCBI Taxonomy" id="29361"/>
    <lineage>
        <taxon>Bacteria</taxon>
        <taxon>Bacillati</taxon>
        <taxon>Bacillota</taxon>
        <taxon>Clostridia</taxon>
        <taxon>Lachnospirales</taxon>
        <taxon>Lachnospiraceae</taxon>
        <taxon>Tyzzerella</taxon>
    </lineage>
</organism>
<protein>
    <submittedName>
        <fullName evidence="1">Uncharacterized protein</fullName>
    </submittedName>
</protein>
<dbReference type="EMBL" id="CACRTG010000027">
    <property type="protein sequence ID" value="VYT28066.1"/>
    <property type="molecule type" value="Genomic_DNA"/>
</dbReference>